<feature type="transmembrane region" description="Helical" evidence="6">
    <location>
        <begin position="29"/>
        <end position="46"/>
    </location>
</feature>
<evidence type="ECO:0000256" key="3">
    <source>
        <dbReference type="ARBA" id="ARBA00022692"/>
    </source>
</evidence>
<dbReference type="AlphaFoldDB" id="A0A9J6QR37"/>
<feature type="transmembrane region" description="Helical" evidence="6">
    <location>
        <begin position="66"/>
        <end position="90"/>
    </location>
</feature>
<feature type="transmembrane region" description="Helical" evidence="6">
    <location>
        <begin position="218"/>
        <end position="236"/>
    </location>
</feature>
<evidence type="ECO:0000313" key="9">
    <source>
        <dbReference type="Proteomes" id="UP001065549"/>
    </source>
</evidence>
<gene>
    <name evidence="8" type="ORF">OBO34_05775</name>
</gene>
<keyword evidence="5 6" id="KW-0472">Membrane</keyword>
<feature type="transmembrane region" description="Helical" evidence="6">
    <location>
        <begin position="624"/>
        <end position="648"/>
    </location>
</feature>
<dbReference type="GO" id="GO:0055085">
    <property type="term" value="P:transmembrane transport"/>
    <property type="evidence" value="ECO:0007669"/>
    <property type="project" value="UniProtKB-UniRule"/>
</dbReference>
<comment type="similarity">
    <text evidence="6">Belongs to the ABC-4 integral membrane protein family.</text>
</comment>
<dbReference type="PIRSF" id="PIRSF018968">
    <property type="entry name" value="ABC_permease_BceB"/>
    <property type="match status" value="1"/>
</dbReference>
<feature type="domain" description="ABC3 transporter permease C-terminal" evidence="7">
    <location>
        <begin position="75"/>
        <end position="180"/>
    </location>
</feature>
<dbReference type="PANTHER" id="PTHR46795:SF3">
    <property type="entry name" value="ABC TRANSPORTER PERMEASE"/>
    <property type="match status" value="1"/>
</dbReference>
<sequence length="663" mass="73319">MSSKKAKIQTMALFQQIARKNVKNNLKNYMIYFLTMTLGVALFYTFNSTNAQFAMMNMRDEGSYLTFASATLLGVSLFICVIMGFLVSYANRFLMRKRKKELGIYISLGIDQKTISKLIQKETLLIGGISLAAGLAVGIFLSQGLALISMQFLAVQNASYHFVFSPGAALGAICFFGLLFFVMYRVNNRTLKKYKLIDLLYADKKNENYREKSSVQNLLIAIFGGALIIGGYLMILGTDSLSPKWAGAGIVCIFIGTFFFIWAVSGVLLLVCKRRKKKYYRGINLFSVAQIASKFKTTNVSLSIICILLFLAISSMTIGLGMGKSFSQDLDTLTAYDATVRKIQEEGMSGRQFAKLQLEQDLEEKGLKISQIGAAGQISIYAFPDTKIQGKQVYTVSLSDYNKARIMQGLKPVQLSSNSYLLSVTDRDMIAEFKEFLSQTDGELQVNGEKLKPETKNLLNMGYAVSNVNTGDGTAIVADGLLKGKTPQIKYLNINYTKDAEHANNVLADGLRNLQDKSYSLAEKSMVIVELTSSNLMMSYLAIYLGISFMICACVVLALQQMGEAEDNRKRYRALKQLGVRSTAIRKSIFQQIGVYFGLPLILALIHVVVLTVGFYMMLPPMGIPAIIYNTAFAAIVTGAVYGSYFFLTYLSGKSAAEEDVSQ</sequence>
<name>A0A9J6QR37_9FIRM</name>
<comment type="subcellular location">
    <subcellularLocation>
        <location evidence="1 6">Cell membrane</location>
        <topology evidence="1 6">Multi-pass membrane protein</topology>
    </subcellularLocation>
</comment>
<evidence type="ECO:0000259" key="7">
    <source>
        <dbReference type="Pfam" id="PF02687"/>
    </source>
</evidence>
<feature type="transmembrane region" description="Helical" evidence="6">
    <location>
        <begin position="595"/>
        <end position="618"/>
    </location>
</feature>
<dbReference type="Pfam" id="PF02687">
    <property type="entry name" value="FtsX"/>
    <property type="match status" value="1"/>
</dbReference>
<dbReference type="GO" id="GO:0005886">
    <property type="term" value="C:plasma membrane"/>
    <property type="evidence" value="ECO:0007669"/>
    <property type="project" value="UniProtKB-SubCell"/>
</dbReference>
<feature type="transmembrane region" description="Helical" evidence="6">
    <location>
        <begin position="248"/>
        <end position="271"/>
    </location>
</feature>
<keyword evidence="4 6" id="KW-1133">Transmembrane helix</keyword>
<dbReference type="PANTHER" id="PTHR46795">
    <property type="entry name" value="ABC TRANSPORTER PERMEASE-RELATED-RELATED"/>
    <property type="match status" value="1"/>
</dbReference>
<feature type="transmembrane region" description="Helical" evidence="6">
    <location>
        <begin position="537"/>
        <end position="559"/>
    </location>
</feature>
<dbReference type="InterPro" id="IPR027022">
    <property type="entry name" value="ABC_permease_BceB-typ"/>
</dbReference>
<evidence type="ECO:0000313" key="8">
    <source>
        <dbReference type="EMBL" id="MCU7377860.1"/>
    </source>
</evidence>
<feature type="transmembrane region" description="Helical" evidence="6">
    <location>
        <begin position="160"/>
        <end position="184"/>
    </location>
</feature>
<evidence type="ECO:0000256" key="1">
    <source>
        <dbReference type="ARBA" id="ARBA00004651"/>
    </source>
</evidence>
<evidence type="ECO:0000256" key="4">
    <source>
        <dbReference type="ARBA" id="ARBA00022989"/>
    </source>
</evidence>
<evidence type="ECO:0000256" key="5">
    <source>
        <dbReference type="ARBA" id="ARBA00023136"/>
    </source>
</evidence>
<feature type="transmembrane region" description="Helical" evidence="6">
    <location>
        <begin position="300"/>
        <end position="322"/>
    </location>
</feature>
<accession>A0A9J6QR37</accession>
<dbReference type="InterPro" id="IPR052536">
    <property type="entry name" value="ABC-4_Integral_Memb_Prot"/>
</dbReference>
<evidence type="ECO:0000256" key="6">
    <source>
        <dbReference type="PIRNR" id="PIRNR018968"/>
    </source>
</evidence>
<keyword evidence="9" id="KW-1185">Reference proteome</keyword>
<dbReference type="RefSeq" id="WP_253019667.1">
    <property type="nucleotide sequence ID" value="NZ_JAJAGH010000006.1"/>
</dbReference>
<dbReference type="Proteomes" id="UP001065549">
    <property type="component" value="Unassembled WGS sequence"/>
</dbReference>
<feature type="transmembrane region" description="Helical" evidence="6">
    <location>
        <begin position="123"/>
        <end position="148"/>
    </location>
</feature>
<keyword evidence="2 6" id="KW-1003">Cell membrane</keyword>
<proteinExistence type="inferred from homology"/>
<protein>
    <submittedName>
        <fullName evidence="8">ABC transporter permease</fullName>
    </submittedName>
</protein>
<keyword evidence="6" id="KW-0813">Transport</keyword>
<organism evidence="8 9">
    <name type="scientific">Hominibacterium faecale</name>
    <dbReference type="NCBI Taxonomy" id="2839743"/>
    <lineage>
        <taxon>Bacteria</taxon>
        <taxon>Bacillati</taxon>
        <taxon>Bacillota</taxon>
        <taxon>Clostridia</taxon>
        <taxon>Peptostreptococcales</taxon>
        <taxon>Anaerovoracaceae</taxon>
        <taxon>Hominibacterium</taxon>
    </lineage>
</organism>
<evidence type="ECO:0000256" key="2">
    <source>
        <dbReference type="ARBA" id="ARBA00022475"/>
    </source>
</evidence>
<comment type="caution">
    <text evidence="8">The sequence shown here is derived from an EMBL/GenBank/DDBJ whole genome shotgun (WGS) entry which is preliminary data.</text>
</comment>
<reference evidence="8" key="1">
    <citation type="submission" date="2022-09" db="EMBL/GenBank/DDBJ databases">
        <title>Culturomic study of gut microbiota in children with autism spectrum disorder.</title>
        <authorList>
            <person name="Efimov B.A."/>
            <person name="Chaplin A.V."/>
            <person name="Sokolova S.R."/>
            <person name="Pikina A.P."/>
            <person name="Korzhanova M."/>
            <person name="Belova V."/>
            <person name="Korostin D."/>
        </authorList>
    </citation>
    <scope>NUCLEOTIDE SEQUENCE</scope>
    <source>
        <strain evidence="8">ASD5510</strain>
    </source>
</reference>
<keyword evidence="3 6" id="KW-0812">Transmembrane</keyword>
<dbReference type="InterPro" id="IPR003838">
    <property type="entry name" value="ABC3_permease_C"/>
</dbReference>
<dbReference type="EMBL" id="JAOSHN010000002">
    <property type="protein sequence ID" value="MCU7377860.1"/>
    <property type="molecule type" value="Genomic_DNA"/>
</dbReference>